<protein>
    <submittedName>
        <fullName evidence="3">Uncharacterized protein</fullName>
    </submittedName>
</protein>
<feature type="region of interest" description="Disordered" evidence="1">
    <location>
        <begin position="1"/>
        <end position="24"/>
    </location>
</feature>
<reference evidence="3" key="1">
    <citation type="submission" date="2022-02" db="EMBL/GenBank/DDBJ databases">
        <authorList>
            <person name="Giguere J D."/>
        </authorList>
    </citation>
    <scope>NUCLEOTIDE SEQUENCE</scope>
    <source>
        <strain evidence="3">CCAP 1055/1</strain>
    </source>
</reference>
<feature type="compositionally biased region" description="Low complexity" evidence="1">
    <location>
        <begin position="1"/>
        <end position="12"/>
    </location>
</feature>
<organism evidence="3">
    <name type="scientific">Phaeodactylum tricornutum</name>
    <name type="common">Diatom</name>
    <dbReference type="NCBI Taxonomy" id="2850"/>
    <lineage>
        <taxon>Eukaryota</taxon>
        <taxon>Sar</taxon>
        <taxon>Stramenopiles</taxon>
        <taxon>Ochrophyta</taxon>
        <taxon>Bacillariophyta</taxon>
        <taxon>Bacillariophyceae</taxon>
        <taxon>Bacillariophycidae</taxon>
        <taxon>Naviculales</taxon>
        <taxon>Phaeodactylaceae</taxon>
        <taxon>Phaeodactylum</taxon>
    </lineage>
</organism>
<evidence type="ECO:0000256" key="2">
    <source>
        <dbReference type="SAM" id="Phobius"/>
    </source>
</evidence>
<keyword evidence="2" id="KW-0812">Transmembrane</keyword>
<dbReference type="EMBL" id="OU594950">
    <property type="protein sequence ID" value="CAG9294723.1"/>
    <property type="molecule type" value="Genomic_DNA"/>
</dbReference>
<feature type="transmembrane region" description="Helical" evidence="2">
    <location>
        <begin position="245"/>
        <end position="263"/>
    </location>
</feature>
<feature type="transmembrane region" description="Helical" evidence="2">
    <location>
        <begin position="211"/>
        <end position="233"/>
    </location>
</feature>
<proteinExistence type="predicted"/>
<evidence type="ECO:0000313" key="3">
    <source>
        <dbReference type="EMBL" id="CAG9294723.1"/>
    </source>
</evidence>
<sequence>MMTQTQTATTTADVDSSGHTNYDGDDEFPIETTISLLERRLRVYGLAPLAFIQQFFLMASCVQDFVDYAESEQKVAALTVDVHNTTMRFLALGAFFLVILLDLGFIIRTLYRGPRLTVTRFKRLWPICSHHVGFGVLTGRILFQSLEYVYGLAYVALLSEFCFGLRLVLNFQLTAISPIPQITESTNTLKGNNWTNVQQRIHRQRSWQMRLLFLDLFFGGGGTFAAVFIYALILGDESLGDQTKRGYTIIISLAILYWLIQLVSNHRITLERLLERFATLSHTSLGPSNIIATG</sequence>
<feature type="transmembrane region" description="Helical" evidence="2">
    <location>
        <begin position="86"/>
        <end position="111"/>
    </location>
</feature>
<gene>
    <name evidence="3" type="ORF">PTTT1_LOCUS55620</name>
</gene>
<keyword evidence="2" id="KW-1133">Transmembrane helix</keyword>
<feature type="transmembrane region" description="Helical" evidence="2">
    <location>
        <begin position="149"/>
        <end position="169"/>
    </location>
</feature>
<keyword evidence="2" id="KW-0472">Membrane</keyword>
<evidence type="ECO:0000256" key="1">
    <source>
        <dbReference type="SAM" id="MobiDB-lite"/>
    </source>
</evidence>
<dbReference type="AlphaFoldDB" id="A0A8J9TQ01"/>
<name>A0A8J9TQ01_PHATR</name>
<accession>A0A8J9TQ01</accession>
<dbReference type="Proteomes" id="UP000836788">
    <property type="component" value="Chromosome 9"/>
</dbReference>